<gene>
    <name evidence="2" type="ORF">D6201_09005</name>
</gene>
<dbReference type="RefSeq" id="WP_120048487.1">
    <property type="nucleotide sequence ID" value="NZ_RAHX01000001.1"/>
</dbReference>
<evidence type="ECO:0000256" key="1">
    <source>
        <dbReference type="SAM" id="MobiDB-lite"/>
    </source>
</evidence>
<feature type="compositionally biased region" description="Basic and acidic residues" evidence="1">
    <location>
        <begin position="51"/>
        <end position="60"/>
    </location>
</feature>
<sequence>MLIKLAALGGLGYAGYRYFDKRRREQNEAFAEGEAGGENFAQVRNAGPGAMKDKPNKDTWDQIDEESDQATPASDPPANY</sequence>
<dbReference type="EMBL" id="RAHX01000001">
    <property type="protein sequence ID" value="RJY09478.1"/>
    <property type="molecule type" value="Genomic_DNA"/>
</dbReference>
<dbReference type="Proteomes" id="UP000285232">
    <property type="component" value="Unassembled WGS sequence"/>
</dbReference>
<keyword evidence="3" id="KW-1185">Reference proteome</keyword>
<comment type="caution">
    <text evidence="2">The sequence shown here is derived from an EMBL/GenBank/DDBJ whole genome shotgun (WGS) entry which is preliminary data.</text>
</comment>
<feature type="compositionally biased region" description="Low complexity" evidence="1">
    <location>
        <begin position="29"/>
        <end position="42"/>
    </location>
</feature>
<dbReference type="AlphaFoldDB" id="A0A419RUL3"/>
<evidence type="ECO:0000313" key="2">
    <source>
        <dbReference type="EMBL" id="RJY09478.1"/>
    </source>
</evidence>
<proteinExistence type="predicted"/>
<reference evidence="2 3" key="1">
    <citation type="journal article" date="2017" name="Int. J. Syst. Evol. Microbiol.">
        <title>Erythrobacter aquimixticola sp. nov., isolated from the junction between the ocean and a freshwater spring.</title>
        <authorList>
            <person name="Park S."/>
            <person name="Jung Y.T."/>
            <person name="Choi S.J."/>
            <person name="Yoon J.H."/>
        </authorList>
    </citation>
    <scope>NUCLEOTIDE SEQUENCE [LARGE SCALE GENOMIC DNA]</scope>
    <source>
        <strain evidence="2 3">JSSK-14</strain>
    </source>
</reference>
<dbReference type="OrthoDB" id="7873635at2"/>
<evidence type="ECO:0000313" key="3">
    <source>
        <dbReference type="Proteomes" id="UP000285232"/>
    </source>
</evidence>
<accession>A0A419RUL3</accession>
<organism evidence="2 3">
    <name type="scientific">Aurantiacibacter aquimixticola</name>
    <dbReference type="NCBI Taxonomy" id="1958945"/>
    <lineage>
        <taxon>Bacteria</taxon>
        <taxon>Pseudomonadati</taxon>
        <taxon>Pseudomonadota</taxon>
        <taxon>Alphaproteobacteria</taxon>
        <taxon>Sphingomonadales</taxon>
        <taxon>Erythrobacteraceae</taxon>
        <taxon>Aurantiacibacter</taxon>
    </lineage>
</organism>
<feature type="region of interest" description="Disordered" evidence="1">
    <location>
        <begin position="29"/>
        <end position="80"/>
    </location>
</feature>
<protein>
    <submittedName>
        <fullName evidence="2">Uncharacterized protein</fullName>
    </submittedName>
</protein>
<name>A0A419RUL3_9SPHN</name>